<name>A0A0G0IPV4_9BACT</name>
<dbReference type="GO" id="GO:0005975">
    <property type="term" value="P:carbohydrate metabolic process"/>
    <property type="evidence" value="ECO:0007669"/>
    <property type="project" value="InterPro"/>
</dbReference>
<dbReference type="GO" id="GO:0004347">
    <property type="term" value="F:glucose-6-phosphate isomerase activity"/>
    <property type="evidence" value="ECO:0007669"/>
    <property type="project" value="InterPro"/>
</dbReference>
<evidence type="ECO:0000313" key="4">
    <source>
        <dbReference type="EMBL" id="KKQ26179.1"/>
    </source>
</evidence>
<reference evidence="4 5" key="1">
    <citation type="journal article" date="2015" name="Nature">
        <title>rRNA introns, odd ribosomes, and small enigmatic genomes across a large radiation of phyla.</title>
        <authorList>
            <person name="Brown C.T."/>
            <person name="Hug L.A."/>
            <person name="Thomas B.C."/>
            <person name="Sharon I."/>
            <person name="Castelle C.J."/>
            <person name="Singh A."/>
            <person name="Wilkins M.J."/>
            <person name="Williams K.H."/>
            <person name="Banfield J.F."/>
        </authorList>
    </citation>
    <scope>NUCLEOTIDE SEQUENCE [LARGE SCALE GENOMIC DNA]</scope>
</reference>
<dbReference type="Pfam" id="PF10432">
    <property type="entry name" value="bact-PGI_C"/>
    <property type="match status" value="1"/>
</dbReference>
<evidence type="ECO:0000256" key="1">
    <source>
        <dbReference type="ARBA" id="ARBA00010523"/>
    </source>
</evidence>
<dbReference type="GO" id="GO:1901135">
    <property type="term" value="P:carbohydrate derivative metabolic process"/>
    <property type="evidence" value="ECO:0007669"/>
    <property type="project" value="InterPro"/>
</dbReference>
<dbReference type="AlphaFoldDB" id="A0A0G0IPV4"/>
<comment type="similarity">
    <text evidence="1">Belongs to the PGI/PMI family.</text>
</comment>
<protein>
    <submittedName>
        <fullName evidence="4">Bifunctional phosphoglucose/phosphomannose isomerase</fullName>
    </submittedName>
</protein>
<dbReference type="GO" id="GO:0004476">
    <property type="term" value="F:mannose-6-phosphate isomerase activity"/>
    <property type="evidence" value="ECO:0007669"/>
    <property type="project" value="InterPro"/>
</dbReference>
<dbReference type="PROSITE" id="PS51464">
    <property type="entry name" value="SIS"/>
    <property type="match status" value="1"/>
</dbReference>
<dbReference type="Gene3D" id="3.40.50.10490">
    <property type="entry name" value="Glucose-6-phosphate isomerase like protein, domain 1"/>
    <property type="match status" value="2"/>
</dbReference>
<comment type="caution">
    <text evidence="4">The sequence shown here is derived from an EMBL/GenBank/DDBJ whole genome shotgun (WGS) entry which is preliminary data.</text>
</comment>
<gene>
    <name evidence="4" type="ORF">US40_C0003G0031</name>
</gene>
<dbReference type="SUPFAM" id="SSF53697">
    <property type="entry name" value="SIS domain"/>
    <property type="match status" value="1"/>
</dbReference>
<keyword evidence="2 4" id="KW-0413">Isomerase</keyword>
<dbReference type="InterPro" id="IPR019490">
    <property type="entry name" value="Glu6P/Mann6P_isomerase_C"/>
</dbReference>
<evidence type="ECO:0000313" key="5">
    <source>
        <dbReference type="Proteomes" id="UP000034917"/>
    </source>
</evidence>
<organism evidence="4 5">
    <name type="scientific">Candidatus Roizmanbacteria bacterium GW2011_GWC2_37_13</name>
    <dbReference type="NCBI Taxonomy" id="1618486"/>
    <lineage>
        <taxon>Bacteria</taxon>
        <taxon>Candidatus Roizmaniibacteriota</taxon>
    </lineage>
</organism>
<proteinExistence type="inferred from homology"/>
<feature type="domain" description="SIS" evidence="3">
    <location>
        <begin position="42"/>
        <end position="185"/>
    </location>
</feature>
<evidence type="ECO:0000259" key="3">
    <source>
        <dbReference type="PROSITE" id="PS51464"/>
    </source>
</evidence>
<accession>A0A0G0IPV4</accession>
<dbReference type="EMBL" id="LBSV01000003">
    <property type="protein sequence ID" value="KKQ26179.1"/>
    <property type="molecule type" value="Genomic_DNA"/>
</dbReference>
<dbReference type="Proteomes" id="UP000034917">
    <property type="component" value="Unassembled WGS sequence"/>
</dbReference>
<evidence type="ECO:0000256" key="2">
    <source>
        <dbReference type="ARBA" id="ARBA00023235"/>
    </source>
</evidence>
<sequence length="357" mass="40811">MIDLDDIKRILELQGGDLVIKSIDNLPRQLEQSFKDSYNISFPEDFKTVNRIVVCGQGGSRFPSFIIKELFKEELAVPYIINDDYSLPGFVDNNTLVILSSYSGTTEEVLICGEKAVKKGAKICGITIGGDLKTFLEKNNYPRYVIDPVFNPSGQPRIGFGYFVGGHLGMLFKLGFIKSARQEIEQSISNLSNLIKDFKVDIGKDNNQIKQLATKLYQRYPYYIVSEFLTGIGNSIANQTNETAKSISSFRIIPELNHHFLEGLKFPDKLKEILTFVFFYSNLYSTKIQKRFAITKDVVEQNKISTLWYELKGKNKIEQTFELMAIGSYLSMYLSVLYEQNPKIIPYVDYFKKRLAE</sequence>
<dbReference type="InterPro" id="IPR001347">
    <property type="entry name" value="SIS_dom"/>
</dbReference>
<dbReference type="InterPro" id="IPR046348">
    <property type="entry name" value="SIS_dom_sf"/>
</dbReference>
<dbReference type="GO" id="GO:0097367">
    <property type="term" value="F:carbohydrate derivative binding"/>
    <property type="evidence" value="ECO:0007669"/>
    <property type="project" value="InterPro"/>
</dbReference>